<dbReference type="EMBL" id="JAVFKY010000001">
    <property type="protein sequence ID" value="KAK5583844.1"/>
    <property type="molecule type" value="Genomic_DNA"/>
</dbReference>
<reference evidence="2 3" key="1">
    <citation type="submission" date="2023-11" db="EMBL/GenBank/DDBJ databases">
        <title>Dfirmibasis_genome.</title>
        <authorList>
            <person name="Edelbroek B."/>
            <person name="Kjellin J."/>
            <person name="Jerlstrom-Hultqvist J."/>
            <person name="Soderbom F."/>
        </authorList>
    </citation>
    <scope>NUCLEOTIDE SEQUENCE [LARGE SCALE GENOMIC DNA]</scope>
    <source>
        <strain evidence="2 3">TNS-C-14</strain>
    </source>
</reference>
<evidence type="ECO:0000256" key="1">
    <source>
        <dbReference type="SAM" id="SignalP"/>
    </source>
</evidence>
<sequence length="331" mass="37106">MNKFLLTFAALAIIFSPITAQKAFAIWNDATTNFATVGIIDLNTANSTANFVNTGFYFTSNTTETYNSTGATSSTYNPATGLISYIATEASSGIVHLNTVDTNTWKLFNSSKVMNMNLGNLAYDQTADPYNIFATITTGDGYLYVTKLSASDSNYKVIDKIPNVYPNATGTFIANNNYYAVCFVNSTGLTNCNYYTLDGVVVNRYNYQATGVAYPWVPFSAPYMLTYLPQQKATLCLVFLQNKSYADFYGRYQFFWLSSNSQLVDTYWSLQLVGKHYYGSLFGDFSLPRVYQFVMDGSDPNPYMQTYSTYNNQWVKTQKANNFVLNAWGFV</sequence>
<keyword evidence="1" id="KW-0732">Signal</keyword>
<protein>
    <submittedName>
        <fullName evidence="2">Uncharacterized protein</fullName>
    </submittedName>
</protein>
<proteinExistence type="predicted"/>
<accession>A0AAN7U194</accession>
<dbReference type="PANTHER" id="PTHR35885:SF2">
    <property type="match status" value="1"/>
</dbReference>
<evidence type="ECO:0000313" key="3">
    <source>
        <dbReference type="Proteomes" id="UP001344447"/>
    </source>
</evidence>
<organism evidence="2 3">
    <name type="scientific">Dictyostelium firmibasis</name>
    <dbReference type="NCBI Taxonomy" id="79012"/>
    <lineage>
        <taxon>Eukaryota</taxon>
        <taxon>Amoebozoa</taxon>
        <taxon>Evosea</taxon>
        <taxon>Eumycetozoa</taxon>
        <taxon>Dictyostelia</taxon>
        <taxon>Dictyosteliales</taxon>
        <taxon>Dictyosteliaceae</taxon>
        <taxon>Dictyostelium</taxon>
    </lineage>
</organism>
<evidence type="ECO:0000313" key="2">
    <source>
        <dbReference type="EMBL" id="KAK5583844.1"/>
    </source>
</evidence>
<dbReference type="PANTHER" id="PTHR35885">
    <property type="entry name" value="CARBOHYDRATE BINDING DOMAIN-CONTAINING PROTEIN-RELATED"/>
    <property type="match status" value="1"/>
</dbReference>
<feature type="signal peptide" evidence="1">
    <location>
        <begin position="1"/>
        <end position="20"/>
    </location>
</feature>
<dbReference type="AlphaFoldDB" id="A0AAN7U194"/>
<feature type="chain" id="PRO_5043042401" evidence="1">
    <location>
        <begin position="21"/>
        <end position="331"/>
    </location>
</feature>
<comment type="caution">
    <text evidence="2">The sequence shown here is derived from an EMBL/GenBank/DDBJ whole genome shotgun (WGS) entry which is preliminary data.</text>
</comment>
<keyword evidence="3" id="KW-1185">Reference proteome</keyword>
<name>A0AAN7U194_9MYCE</name>
<gene>
    <name evidence="2" type="ORF">RB653_005446</name>
</gene>
<dbReference type="Proteomes" id="UP001344447">
    <property type="component" value="Unassembled WGS sequence"/>
</dbReference>